<evidence type="ECO:0000313" key="2">
    <source>
        <dbReference type="Proteomes" id="UP000285693"/>
    </source>
</evidence>
<gene>
    <name evidence="1" type="ORF">DWW65_04065</name>
</gene>
<dbReference type="Gene3D" id="1.10.10.1150">
    <property type="entry name" value="Coenzyme PQQ synthesis protein D (PqqD)"/>
    <property type="match status" value="1"/>
</dbReference>
<dbReference type="Pfam" id="PF05402">
    <property type="entry name" value="PqqD"/>
    <property type="match status" value="1"/>
</dbReference>
<organism evidence="1 2">
    <name type="scientific">Coprococcus comes</name>
    <dbReference type="NCBI Taxonomy" id="410072"/>
    <lineage>
        <taxon>Bacteria</taxon>
        <taxon>Bacillati</taxon>
        <taxon>Bacillota</taxon>
        <taxon>Clostridia</taxon>
        <taxon>Lachnospirales</taxon>
        <taxon>Lachnospiraceae</taxon>
        <taxon>Coprococcus</taxon>
    </lineage>
</organism>
<dbReference type="InterPro" id="IPR041881">
    <property type="entry name" value="PqqD_sf"/>
</dbReference>
<dbReference type="Proteomes" id="UP000285693">
    <property type="component" value="Unassembled WGS sequence"/>
</dbReference>
<reference evidence="1 2" key="1">
    <citation type="submission" date="2018-08" db="EMBL/GenBank/DDBJ databases">
        <title>A genome reference for cultivated species of the human gut microbiota.</title>
        <authorList>
            <person name="Zou Y."/>
            <person name="Xue W."/>
            <person name="Luo G."/>
        </authorList>
    </citation>
    <scope>NUCLEOTIDE SEQUENCE [LARGE SCALE GENOMIC DNA]</scope>
    <source>
        <strain evidence="1 2">AF16-31</strain>
    </source>
</reference>
<accession>A0A3R6AP20</accession>
<sequence length="383" mass="43707">MIKRQNGYVLKKIKGTAYLLPYGQNIADQKRGLIFNETGEVIWNFLDKEKTLEEIIEAVAAYYEIPVSDREELGKDVEEFVSQLLGMGILKEELKKGKEPFYHCMKIGGICIKLCGPADIFPKQFASFFCEEEEADQIIEVKVLVPANKPNGNVLIRNKEMSICECDEGYLVLFHQMKNILEGYMTKDGSYVRIHALMPQNEEEKDNLFHAIRLFYLYLAQKKGFYAIHSASILYQNRAWLFSGHSGMGKSTHTELWHERVHTPYLNGDLNLVGIENGKLKVYGMPWCGTSGIFTTSTQELGGIVLLGRDDYDHLERLGEAEKIVRVMQRMISPAWTEEQMEKNLDFAGQIVENSPVYYLKCTKNLSAVETIKAQIDQMEAEG</sequence>
<dbReference type="EMBL" id="QRXY01000004">
    <property type="protein sequence ID" value="RGU46588.1"/>
    <property type="molecule type" value="Genomic_DNA"/>
</dbReference>
<dbReference type="InterPro" id="IPR008792">
    <property type="entry name" value="PQQD"/>
</dbReference>
<dbReference type="AlphaFoldDB" id="A0A3R6AP20"/>
<dbReference type="RefSeq" id="WP_117823444.1">
    <property type="nucleotide sequence ID" value="NZ_QRXY01000004.1"/>
</dbReference>
<dbReference type="SUPFAM" id="SSF53795">
    <property type="entry name" value="PEP carboxykinase-like"/>
    <property type="match status" value="1"/>
</dbReference>
<evidence type="ECO:0000313" key="1">
    <source>
        <dbReference type="EMBL" id="RGU46588.1"/>
    </source>
</evidence>
<proteinExistence type="predicted"/>
<comment type="caution">
    <text evidence="1">The sequence shown here is derived from an EMBL/GenBank/DDBJ whole genome shotgun (WGS) entry which is preliminary data.</text>
</comment>
<protein>
    <submittedName>
        <fullName evidence="1">PqqD family protein</fullName>
    </submittedName>
</protein>
<name>A0A3R6AP20_9FIRM</name>